<gene>
    <name evidence="1" type="ORF">GUITHDRAFT_110897</name>
</gene>
<reference evidence="2" key="3">
    <citation type="submission" date="2016-03" db="UniProtKB">
        <authorList>
            <consortium name="EnsemblProtists"/>
        </authorList>
    </citation>
    <scope>IDENTIFICATION</scope>
</reference>
<dbReference type="RefSeq" id="XP_005830150.1">
    <property type="nucleotide sequence ID" value="XM_005830093.1"/>
</dbReference>
<evidence type="ECO:0000313" key="1">
    <source>
        <dbReference type="EMBL" id="EKX43170.1"/>
    </source>
</evidence>
<organism evidence="1">
    <name type="scientific">Guillardia theta (strain CCMP2712)</name>
    <name type="common">Cryptophyte</name>
    <dbReference type="NCBI Taxonomy" id="905079"/>
    <lineage>
        <taxon>Eukaryota</taxon>
        <taxon>Cryptophyceae</taxon>
        <taxon>Pyrenomonadales</taxon>
        <taxon>Geminigeraceae</taxon>
        <taxon>Guillardia</taxon>
    </lineage>
</organism>
<dbReference type="Proteomes" id="UP000011087">
    <property type="component" value="Unassembled WGS sequence"/>
</dbReference>
<accession>L1J506</accession>
<dbReference type="PaxDb" id="55529-EKX43170"/>
<proteinExistence type="predicted"/>
<dbReference type="EnsemblProtists" id="EKX43170">
    <property type="protein sequence ID" value="EKX43170"/>
    <property type="gene ID" value="GUITHDRAFT_110897"/>
</dbReference>
<dbReference type="HOGENOM" id="CLU_009671_0_0_1"/>
<evidence type="ECO:0000313" key="2">
    <source>
        <dbReference type="EnsemblProtists" id="EKX43170"/>
    </source>
</evidence>
<dbReference type="EMBL" id="JH993012">
    <property type="protein sequence ID" value="EKX43170.1"/>
    <property type="molecule type" value="Genomic_DNA"/>
</dbReference>
<dbReference type="GeneID" id="17299792"/>
<dbReference type="KEGG" id="gtt:GUITHDRAFT_110897"/>
<reference evidence="3" key="2">
    <citation type="submission" date="2012-11" db="EMBL/GenBank/DDBJ databases">
        <authorList>
            <person name="Kuo A."/>
            <person name="Curtis B.A."/>
            <person name="Tanifuji G."/>
            <person name="Burki F."/>
            <person name="Gruber A."/>
            <person name="Irimia M."/>
            <person name="Maruyama S."/>
            <person name="Arias M.C."/>
            <person name="Ball S.G."/>
            <person name="Gile G.H."/>
            <person name="Hirakawa Y."/>
            <person name="Hopkins J.F."/>
            <person name="Rensing S.A."/>
            <person name="Schmutz J."/>
            <person name="Symeonidi A."/>
            <person name="Elias M."/>
            <person name="Eveleigh R.J."/>
            <person name="Herman E.K."/>
            <person name="Klute M.J."/>
            <person name="Nakayama T."/>
            <person name="Obornik M."/>
            <person name="Reyes-Prieto A."/>
            <person name="Armbrust E.V."/>
            <person name="Aves S.J."/>
            <person name="Beiko R.G."/>
            <person name="Coutinho P."/>
            <person name="Dacks J.B."/>
            <person name="Durnford D.G."/>
            <person name="Fast N.M."/>
            <person name="Green B.R."/>
            <person name="Grisdale C."/>
            <person name="Hempe F."/>
            <person name="Henrissat B."/>
            <person name="Hoppner M.P."/>
            <person name="Ishida K.-I."/>
            <person name="Kim E."/>
            <person name="Koreny L."/>
            <person name="Kroth P.G."/>
            <person name="Liu Y."/>
            <person name="Malik S.-B."/>
            <person name="Maier U.G."/>
            <person name="McRose D."/>
            <person name="Mock T."/>
            <person name="Neilson J.A."/>
            <person name="Onodera N.T."/>
            <person name="Poole A.M."/>
            <person name="Pritham E.J."/>
            <person name="Richards T.A."/>
            <person name="Rocap G."/>
            <person name="Roy S.W."/>
            <person name="Sarai C."/>
            <person name="Schaack S."/>
            <person name="Shirato S."/>
            <person name="Slamovits C.H."/>
            <person name="Spencer D.F."/>
            <person name="Suzuki S."/>
            <person name="Worden A.Z."/>
            <person name="Zauner S."/>
            <person name="Barry K."/>
            <person name="Bell C."/>
            <person name="Bharti A.K."/>
            <person name="Crow J.A."/>
            <person name="Grimwood J."/>
            <person name="Kramer R."/>
            <person name="Lindquist E."/>
            <person name="Lucas S."/>
            <person name="Salamov A."/>
            <person name="McFadden G.I."/>
            <person name="Lane C.E."/>
            <person name="Keeling P.J."/>
            <person name="Gray M.W."/>
            <person name="Grigoriev I.V."/>
            <person name="Archibald J.M."/>
        </authorList>
    </citation>
    <scope>NUCLEOTIDE SEQUENCE</scope>
    <source>
        <strain evidence="3">CCMP2712</strain>
    </source>
</reference>
<evidence type="ECO:0000313" key="3">
    <source>
        <dbReference type="Proteomes" id="UP000011087"/>
    </source>
</evidence>
<reference evidence="1 3" key="1">
    <citation type="journal article" date="2012" name="Nature">
        <title>Algal genomes reveal evolutionary mosaicism and the fate of nucleomorphs.</title>
        <authorList>
            <consortium name="DOE Joint Genome Institute"/>
            <person name="Curtis B.A."/>
            <person name="Tanifuji G."/>
            <person name="Burki F."/>
            <person name="Gruber A."/>
            <person name="Irimia M."/>
            <person name="Maruyama S."/>
            <person name="Arias M.C."/>
            <person name="Ball S.G."/>
            <person name="Gile G.H."/>
            <person name="Hirakawa Y."/>
            <person name="Hopkins J.F."/>
            <person name="Kuo A."/>
            <person name="Rensing S.A."/>
            <person name="Schmutz J."/>
            <person name="Symeonidi A."/>
            <person name="Elias M."/>
            <person name="Eveleigh R.J."/>
            <person name="Herman E.K."/>
            <person name="Klute M.J."/>
            <person name="Nakayama T."/>
            <person name="Obornik M."/>
            <person name="Reyes-Prieto A."/>
            <person name="Armbrust E.V."/>
            <person name="Aves S.J."/>
            <person name="Beiko R.G."/>
            <person name="Coutinho P."/>
            <person name="Dacks J.B."/>
            <person name="Durnford D.G."/>
            <person name="Fast N.M."/>
            <person name="Green B.R."/>
            <person name="Grisdale C.J."/>
            <person name="Hempel F."/>
            <person name="Henrissat B."/>
            <person name="Hoppner M.P."/>
            <person name="Ishida K."/>
            <person name="Kim E."/>
            <person name="Koreny L."/>
            <person name="Kroth P.G."/>
            <person name="Liu Y."/>
            <person name="Malik S.B."/>
            <person name="Maier U.G."/>
            <person name="McRose D."/>
            <person name="Mock T."/>
            <person name="Neilson J.A."/>
            <person name="Onodera N.T."/>
            <person name="Poole A.M."/>
            <person name="Pritham E.J."/>
            <person name="Richards T.A."/>
            <person name="Rocap G."/>
            <person name="Roy S.W."/>
            <person name="Sarai C."/>
            <person name="Schaack S."/>
            <person name="Shirato S."/>
            <person name="Slamovits C.H."/>
            <person name="Spencer D.F."/>
            <person name="Suzuki S."/>
            <person name="Worden A.Z."/>
            <person name="Zauner S."/>
            <person name="Barry K."/>
            <person name="Bell C."/>
            <person name="Bharti A.K."/>
            <person name="Crow J.A."/>
            <person name="Grimwood J."/>
            <person name="Kramer R."/>
            <person name="Lindquist E."/>
            <person name="Lucas S."/>
            <person name="Salamov A."/>
            <person name="McFadden G.I."/>
            <person name="Lane C.E."/>
            <person name="Keeling P.J."/>
            <person name="Gray M.W."/>
            <person name="Grigoriev I.V."/>
            <person name="Archibald J.M."/>
        </authorList>
    </citation>
    <scope>NUCLEOTIDE SEQUENCE</scope>
    <source>
        <strain evidence="1 3">CCMP2712</strain>
    </source>
</reference>
<name>L1J506_GUITC</name>
<keyword evidence="3" id="KW-1185">Reference proteome</keyword>
<protein>
    <submittedName>
        <fullName evidence="1 2">Uncharacterized protein</fullName>
    </submittedName>
</protein>
<dbReference type="AlphaFoldDB" id="L1J506"/>
<sequence>MYGETGNFFTAIQRLANKVEMHSILSSLRRYLIIVLDGENTMESSGVRASQLFSAMNPIDKLMETEMEFTASTHLCMIEACSGSGKSLCAADFFVRHPEECIYFLFRPSNPDMVRLMYSYVESITDLMALAINTDLRLLVQSAPPTSSIESVSLSALDVTDFRQTWYILGALGYLWNETTTVAPVSVQKARTWERRLVLMDETIPDEQDYTAIAKLMLVKRVLTTAGIHCIMLGTNSAAMNMDRISKPVYEHSRHEGRMMVCLTHRSLPRYLLSSNQDKEAMTRVFAEARLDELLDNVNPWLCSLFLKYLKKEGDTVPCSLMRTVSSKVLEEVKRIKRNLMDESIYCMFQISAHSPVSQLHISKGFAQLNVRQSKPPLRGSSESMLVLTQEQDDEEMRIKGTRLPDLNSCFPSALRDPITVAVCAGGGLPFSRRSALEVLQGIHKQKAVWSNPINVDAYKSGGDELKSFGAVVMMISSWSPPQDLLKNIAFHCGIQNDKRSVDEILASLANKASFVEILKTCMSNLAPVLSDEQESAASPFMGFYIRNRDRKGRDDAFTGPTCASDKPLEGGVEFKNWKTPLSRKQFSKAISRLLSKDLDVYVFMVLELSETITESVIQQYISHRKASYKTEWLVLHLNREGWSTFSIQNDASGTRSVSKIGKGIHEQAEVGAVKRKVLMIVEVGIDTQPFCSNE</sequence>